<evidence type="ECO:0000256" key="3">
    <source>
        <dbReference type="ARBA" id="ARBA00022989"/>
    </source>
</evidence>
<dbReference type="InterPro" id="IPR018499">
    <property type="entry name" value="Tetraspanin/Peripherin"/>
</dbReference>
<gene>
    <name evidence="6" type="ORF">HK097_003252</name>
</gene>
<accession>A0AAD5SFZ5</accession>
<evidence type="ECO:0000256" key="1">
    <source>
        <dbReference type="ARBA" id="ARBA00004141"/>
    </source>
</evidence>
<dbReference type="GO" id="GO:0016020">
    <property type="term" value="C:membrane"/>
    <property type="evidence" value="ECO:0007669"/>
    <property type="project" value="UniProtKB-SubCell"/>
</dbReference>
<feature type="transmembrane region" description="Helical" evidence="5">
    <location>
        <begin position="54"/>
        <end position="76"/>
    </location>
</feature>
<evidence type="ECO:0000313" key="6">
    <source>
        <dbReference type="EMBL" id="KAJ3053842.1"/>
    </source>
</evidence>
<name>A0AAD5SFZ5_9FUNG</name>
<keyword evidence="7" id="KW-1185">Reference proteome</keyword>
<feature type="transmembrane region" description="Helical" evidence="5">
    <location>
        <begin position="88"/>
        <end position="109"/>
    </location>
</feature>
<reference evidence="6" key="1">
    <citation type="submission" date="2020-05" db="EMBL/GenBank/DDBJ databases">
        <title>Phylogenomic resolution of chytrid fungi.</title>
        <authorList>
            <person name="Stajich J.E."/>
            <person name="Amses K."/>
            <person name="Simmons R."/>
            <person name="Seto K."/>
            <person name="Myers J."/>
            <person name="Bonds A."/>
            <person name="Quandt C.A."/>
            <person name="Barry K."/>
            <person name="Liu P."/>
            <person name="Grigoriev I."/>
            <person name="Longcore J.E."/>
            <person name="James T.Y."/>
        </authorList>
    </citation>
    <scope>NUCLEOTIDE SEQUENCE</scope>
    <source>
        <strain evidence="6">JEL0318</strain>
    </source>
</reference>
<dbReference type="Pfam" id="PF00335">
    <property type="entry name" value="Tetraspanin"/>
    <property type="match status" value="1"/>
</dbReference>
<dbReference type="EMBL" id="JADGJD010000176">
    <property type="protein sequence ID" value="KAJ3053842.1"/>
    <property type="molecule type" value="Genomic_DNA"/>
</dbReference>
<evidence type="ECO:0000256" key="4">
    <source>
        <dbReference type="ARBA" id="ARBA00023136"/>
    </source>
</evidence>
<feature type="transmembrane region" description="Helical" evidence="5">
    <location>
        <begin position="197"/>
        <end position="218"/>
    </location>
</feature>
<dbReference type="Proteomes" id="UP001212841">
    <property type="component" value="Unassembled WGS sequence"/>
</dbReference>
<evidence type="ECO:0000256" key="2">
    <source>
        <dbReference type="ARBA" id="ARBA00022692"/>
    </source>
</evidence>
<proteinExistence type="predicted"/>
<dbReference type="AlphaFoldDB" id="A0AAD5SFZ5"/>
<protein>
    <recommendedName>
        <fullName evidence="8">Tetraspanin</fullName>
    </recommendedName>
</protein>
<comment type="subcellular location">
    <subcellularLocation>
        <location evidence="1">Membrane</location>
        <topology evidence="1">Multi-pass membrane protein</topology>
    </subcellularLocation>
</comment>
<dbReference type="PANTHER" id="PTHR19282">
    <property type="entry name" value="TETRASPANIN"/>
    <property type="match status" value="1"/>
</dbReference>
<evidence type="ECO:0000313" key="7">
    <source>
        <dbReference type="Proteomes" id="UP001212841"/>
    </source>
</evidence>
<comment type="caution">
    <text evidence="6">The sequence shown here is derived from an EMBL/GenBank/DDBJ whole genome shotgun (WGS) entry which is preliminary data.</text>
</comment>
<sequence length="241" mass="26306">MAIAQILGRIWLILVNFVILAIGAACITFGALWWKAFDLEDSTSEFLWVHYDWRLLAGLLMGVGGYLSITALTGCVGGCTRSRGALNCYIATLVIALLLVIGGGAYGTYKVHREVNNWNDVTAAQWSATSSHDKDLIQFMFNCCGWRSYEDAYTGPHLIFGNATEIPNACADRTSVQAQAPYCQEKGYDSVVSTRKWSSISVAVTAVVLIVSIFASVVSRRRENPAAKGFAPVQEPLMHKA</sequence>
<keyword evidence="2 5" id="KW-0812">Transmembrane</keyword>
<keyword evidence="4 5" id="KW-0472">Membrane</keyword>
<keyword evidence="3 5" id="KW-1133">Transmembrane helix</keyword>
<organism evidence="6 7">
    <name type="scientific">Rhizophlyctis rosea</name>
    <dbReference type="NCBI Taxonomy" id="64517"/>
    <lineage>
        <taxon>Eukaryota</taxon>
        <taxon>Fungi</taxon>
        <taxon>Fungi incertae sedis</taxon>
        <taxon>Chytridiomycota</taxon>
        <taxon>Chytridiomycota incertae sedis</taxon>
        <taxon>Chytridiomycetes</taxon>
        <taxon>Rhizophlyctidales</taxon>
        <taxon>Rhizophlyctidaceae</taxon>
        <taxon>Rhizophlyctis</taxon>
    </lineage>
</organism>
<feature type="transmembrane region" description="Helical" evidence="5">
    <location>
        <begin position="12"/>
        <end position="34"/>
    </location>
</feature>
<dbReference type="SUPFAM" id="SSF48652">
    <property type="entry name" value="Tetraspanin"/>
    <property type="match status" value="1"/>
</dbReference>
<evidence type="ECO:0008006" key="8">
    <source>
        <dbReference type="Google" id="ProtNLM"/>
    </source>
</evidence>
<evidence type="ECO:0000256" key="5">
    <source>
        <dbReference type="SAM" id="Phobius"/>
    </source>
</evidence>
<dbReference type="InterPro" id="IPR008952">
    <property type="entry name" value="Tetraspanin_EC2_sf"/>
</dbReference>